<keyword evidence="4" id="KW-0804">Transcription</keyword>
<dbReference type="OMA" id="GKNKSCK"/>
<keyword evidence="2" id="KW-0805">Transcription regulation</keyword>
<reference evidence="8 10" key="1">
    <citation type="journal article" date="2011" name="Science">
        <title>Comparative functional genomics of the fission yeasts.</title>
        <authorList>
            <person name="Rhind N."/>
            <person name="Chen Z."/>
            <person name="Yassour M."/>
            <person name="Thompson D.A."/>
            <person name="Haas B.J."/>
            <person name="Habib N."/>
            <person name="Wapinski I."/>
            <person name="Roy S."/>
            <person name="Lin M.F."/>
            <person name="Heiman D.I."/>
            <person name="Young S.K."/>
            <person name="Furuya K."/>
            <person name="Guo Y."/>
            <person name="Pidoux A."/>
            <person name="Chen H.M."/>
            <person name="Robbertse B."/>
            <person name="Goldberg J.M."/>
            <person name="Aoki K."/>
            <person name="Bayne E.H."/>
            <person name="Berlin A.M."/>
            <person name="Desjardins C.A."/>
            <person name="Dobbs E."/>
            <person name="Dukaj L."/>
            <person name="Fan L."/>
            <person name="FitzGerald M.G."/>
            <person name="French C."/>
            <person name="Gujja S."/>
            <person name="Hansen K."/>
            <person name="Keifenheim D."/>
            <person name="Levin J.Z."/>
            <person name="Mosher R.A."/>
            <person name="Mueller C.A."/>
            <person name="Pfiffner J."/>
            <person name="Priest M."/>
            <person name="Russ C."/>
            <person name="Smialowska A."/>
            <person name="Swoboda P."/>
            <person name="Sykes S.M."/>
            <person name="Vaughn M."/>
            <person name="Vengrova S."/>
            <person name="Yoder R."/>
            <person name="Zeng Q."/>
            <person name="Allshire R."/>
            <person name="Baulcombe D."/>
            <person name="Birren B.W."/>
            <person name="Brown W."/>
            <person name="Ekwall K."/>
            <person name="Kellis M."/>
            <person name="Leatherwood J."/>
            <person name="Levin H."/>
            <person name="Margalit H."/>
            <person name="Martienssen R."/>
            <person name="Nieduszynski C.A."/>
            <person name="Spatafora J.W."/>
            <person name="Friedman N."/>
            <person name="Dalgaard J.Z."/>
            <person name="Baumann P."/>
            <person name="Niki H."/>
            <person name="Regev A."/>
            <person name="Nusbaum C."/>
        </authorList>
    </citation>
    <scope>NUCLEOTIDE SEQUENCE [LARGE SCALE GENOMIC DNA]</scope>
    <source>
        <strain evidence="10">yFS275 / FY16936</strain>
    </source>
</reference>
<feature type="region of interest" description="Disordered" evidence="6">
    <location>
        <begin position="49"/>
        <end position="76"/>
    </location>
</feature>
<dbReference type="GO" id="GO:0140469">
    <property type="term" value="P:GCN2-mediated signaling"/>
    <property type="evidence" value="ECO:0007669"/>
    <property type="project" value="EnsemblFungi"/>
</dbReference>
<evidence type="ECO:0000256" key="6">
    <source>
        <dbReference type="SAM" id="MobiDB-lite"/>
    </source>
</evidence>
<protein>
    <submittedName>
        <fullName evidence="8">Transcriptional coactivator</fullName>
    </submittedName>
</protein>
<dbReference type="EMBL" id="KE651166">
    <property type="protein sequence ID" value="EEB05266.1"/>
    <property type="molecule type" value="Genomic_DNA"/>
</dbReference>
<comment type="function">
    <text evidence="5">Transcriptional coactivator that stimulates GCN4-dependent transcriptional activity by bridging the DNA-binding region of GCN4 and TBP (SPT15), thereby recruiting TBP to GCN4-bound promoters. Involved in induction of the ribosome quality control (RQC) pathway; a pathway that degrades nascent peptide chains during problematic translation. Required to prevent stalled ribosomes from frameshifting.</text>
</comment>
<evidence type="ECO:0000313" key="10">
    <source>
        <dbReference type="Proteomes" id="UP000001744"/>
    </source>
</evidence>
<dbReference type="CDD" id="cd00093">
    <property type="entry name" value="HTH_XRE"/>
    <property type="match status" value="1"/>
</dbReference>
<dbReference type="VEuPathDB" id="FungiDB:SJAG_00269"/>
<feature type="region of interest" description="Disordered" evidence="6">
    <location>
        <begin position="1"/>
        <end position="32"/>
    </location>
</feature>
<dbReference type="GO" id="GO:0005634">
    <property type="term" value="C:nucleus"/>
    <property type="evidence" value="ECO:0000318"/>
    <property type="project" value="GO_Central"/>
</dbReference>
<dbReference type="FunFam" id="1.10.260.40:FF:000018">
    <property type="entry name" value="Multiprotein bridging factor 1"/>
    <property type="match status" value="1"/>
</dbReference>
<gene>
    <name evidence="9" type="primary">mbf1</name>
    <name evidence="8" type="ORF">SJAG_00269</name>
</gene>
<dbReference type="GO" id="GO:1990145">
    <property type="term" value="P:maintenance of translational fidelity"/>
    <property type="evidence" value="ECO:0007669"/>
    <property type="project" value="EnsemblFungi"/>
</dbReference>
<dbReference type="Pfam" id="PF01381">
    <property type="entry name" value="HTH_3"/>
    <property type="match status" value="1"/>
</dbReference>
<dbReference type="RefSeq" id="XP_002171559.1">
    <property type="nucleotide sequence ID" value="XM_002171523.2"/>
</dbReference>
<sequence>MSEWDSVTKIGKRAGPGARTVVAKSQSQINAARRAGAVVATEKKYAVGNKSQDPAGQHLTKIDRENEVKPPSTTGRSVAQAIQKGRQAKGWAQKDLAQRINEKPQVVNEYENGRAIPNQQILTKMERALGVKLRGQNIGAPLGGPKKK</sequence>
<organism evidence="8 10">
    <name type="scientific">Schizosaccharomyces japonicus (strain yFS275 / FY16936)</name>
    <name type="common">Fission yeast</name>
    <dbReference type="NCBI Taxonomy" id="402676"/>
    <lineage>
        <taxon>Eukaryota</taxon>
        <taxon>Fungi</taxon>
        <taxon>Dikarya</taxon>
        <taxon>Ascomycota</taxon>
        <taxon>Taphrinomycotina</taxon>
        <taxon>Schizosaccharomycetes</taxon>
        <taxon>Schizosaccharomycetales</taxon>
        <taxon>Schizosaccharomycetaceae</taxon>
        <taxon>Schizosaccharomyces</taxon>
    </lineage>
</organism>
<dbReference type="GO" id="GO:0003677">
    <property type="term" value="F:DNA binding"/>
    <property type="evidence" value="ECO:0007669"/>
    <property type="project" value="UniProtKB-KW"/>
</dbReference>
<evidence type="ECO:0000256" key="3">
    <source>
        <dbReference type="ARBA" id="ARBA00023125"/>
    </source>
</evidence>
<dbReference type="JaponicusDB" id="SJAG_00269">
    <property type="gene designation" value="mbf1"/>
</dbReference>
<evidence type="ECO:0000259" key="7">
    <source>
        <dbReference type="PROSITE" id="PS50943"/>
    </source>
</evidence>
<evidence type="ECO:0000256" key="5">
    <source>
        <dbReference type="ARBA" id="ARBA00035107"/>
    </source>
</evidence>
<dbReference type="GeneID" id="7049584"/>
<evidence type="ECO:0000313" key="9">
    <source>
        <dbReference type="JaponicusDB" id="SJAG_00269"/>
    </source>
</evidence>
<dbReference type="PANTHER" id="PTHR10245">
    <property type="entry name" value="ENDOTHELIAL DIFFERENTIATION-RELATED FACTOR 1 MULTIPROTEIN BRIDGING FACTOR 1"/>
    <property type="match status" value="1"/>
</dbReference>
<keyword evidence="3" id="KW-0238">DNA-binding</keyword>
<dbReference type="STRING" id="402676.B6JV65"/>
<dbReference type="AlphaFoldDB" id="B6JV65"/>
<dbReference type="GO" id="GO:0043022">
    <property type="term" value="F:ribosome binding"/>
    <property type="evidence" value="ECO:0007669"/>
    <property type="project" value="EnsemblFungi"/>
</dbReference>
<dbReference type="Proteomes" id="UP000001744">
    <property type="component" value="Unassembled WGS sequence"/>
</dbReference>
<evidence type="ECO:0000256" key="1">
    <source>
        <dbReference type="ARBA" id="ARBA00009802"/>
    </source>
</evidence>
<comment type="similarity">
    <text evidence="1">Belongs to the MBF1 family.</text>
</comment>
<dbReference type="eggNOG" id="KOG3398">
    <property type="taxonomic scope" value="Eukaryota"/>
</dbReference>
<dbReference type="HOGENOM" id="CLU_112609_0_1_1"/>
<name>B6JV65_SCHJY</name>
<evidence type="ECO:0000256" key="2">
    <source>
        <dbReference type="ARBA" id="ARBA00023015"/>
    </source>
</evidence>
<dbReference type="GO" id="GO:0072344">
    <property type="term" value="P:rescue of stalled ribosome"/>
    <property type="evidence" value="ECO:0007669"/>
    <property type="project" value="EnsemblFungi"/>
</dbReference>
<dbReference type="InterPro" id="IPR001387">
    <property type="entry name" value="Cro/C1-type_HTH"/>
</dbReference>
<dbReference type="PANTHER" id="PTHR10245:SF15">
    <property type="entry name" value="ENDOTHELIAL DIFFERENTIATION-RELATED FACTOR 1"/>
    <property type="match status" value="1"/>
</dbReference>
<dbReference type="PROSITE" id="PS50943">
    <property type="entry name" value="HTH_CROC1"/>
    <property type="match status" value="1"/>
</dbReference>
<accession>B6JV65</accession>
<evidence type="ECO:0000256" key="4">
    <source>
        <dbReference type="ARBA" id="ARBA00023163"/>
    </source>
</evidence>
<dbReference type="GO" id="GO:0005737">
    <property type="term" value="C:cytoplasm"/>
    <property type="evidence" value="ECO:0007669"/>
    <property type="project" value="EnsemblFungi"/>
</dbReference>
<dbReference type="Pfam" id="PF08523">
    <property type="entry name" value="MBF1"/>
    <property type="match status" value="1"/>
</dbReference>
<dbReference type="SUPFAM" id="SSF47413">
    <property type="entry name" value="lambda repressor-like DNA-binding domains"/>
    <property type="match status" value="1"/>
</dbReference>
<dbReference type="Gene3D" id="1.10.260.40">
    <property type="entry name" value="lambda repressor-like DNA-binding domains"/>
    <property type="match status" value="1"/>
</dbReference>
<evidence type="ECO:0000313" key="8">
    <source>
        <dbReference type="EMBL" id="EEB05266.1"/>
    </source>
</evidence>
<keyword evidence="10" id="KW-1185">Reference proteome</keyword>
<dbReference type="InterPro" id="IPR010982">
    <property type="entry name" value="Lambda_DNA-bd_dom_sf"/>
</dbReference>
<dbReference type="InterPro" id="IPR013729">
    <property type="entry name" value="MBF1_N"/>
</dbReference>
<proteinExistence type="inferred from homology"/>
<feature type="domain" description="HTH cro/C1-type" evidence="7">
    <location>
        <begin position="82"/>
        <end position="136"/>
    </location>
</feature>
<dbReference type="OrthoDB" id="10253401at2759"/>
<dbReference type="SMART" id="SM00530">
    <property type="entry name" value="HTH_XRE"/>
    <property type="match status" value="1"/>
</dbReference>